<organism evidence="2 3">
    <name type="scientific">Burkholderia cepacia</name>
    <name type="common">Pseudomonas cepacia</name>
    <dbReference type="NCBI Taxonomy" id="292"/>
    <lineage>
        <taxon>Bacteria</taxon>
        <taxon>Pseudomonadati</taxon>
        <taxon>Pseudomonadota</taxon>
        <taxon>Betaproteobacteria</taxon>
        <taxon>Burkholderiales</taxon>
        <taxon>Burkholderiaceae</taxon>
        <taxon>Burkholderia</taxon>
        <taxon>Burkholderia cepacia complex</taxon>
    </lineage>
</organism>
<gene>
    <name evidence="2" type="ORF">E3D37_32515</name>
</gene>
<dbReference type="EMBL" id="SNSQ01000049">
    <property type="protein sequence ID" value="TEU38288.1"/>
    <property type="molecule type" value="Genomic_DNA"/>
</dbReference>
<reference evidence="2 3" key="1">
    <citation type="submission" date="2019-03" db="EMBL/GenBank/DDBJ databases">
        <title>Burkholderia cepacia outbreak.</title>
        <authorList>
            <person name="Farzana R."/>
            <person name="Walsh T.R."/>
        </authorList>
    </citation>
    <scope>NUCLEOTIDE SEQUENCE [LARGE SCALE GENOMIC DNA]</scope>
    <source>
        <strain evidence="3">d13</strain>
    </source>
</reference>
<dbReference type="PROSITE" id="PS51257">
    <property type="entry name" value="PROKAR_LIPOPROTEIN"/>
    <property type="match status" value="1"/>
</dbReference>
<evidence type="ECO:0000313" key="2">
    <source>
        <dbReference type="EMBL" id="TEU38288.1"/>
    </source>
</evidence>
<accession>A0AAX2RFE7</accession>
<name>A0AAX2RFE7_BURCE</name>
<dbReference type="Proteomes" id="UP000298234">
    <property type="component" value="Unassembled WGS sequence"/>
</dbReference>
<evidence type="ECO:0000313" key="3">
    <source>
        <dbReference type="Proteomes" id="UP000298234"/>
    </source>
</evidence>
<protein>
    <submittedName>
        <fullName evidence="2">Uncharacterized protein</fullName>
    </submittedName>
</protein>
<comment type="caution">
    <text evidence="2">The sequence shown here is derived from an EMBL/GenBank/DDBJ whole genome shotgun (WGS) entry which is preliminary data.</text>
</comment>
<dbReference type="AlphaFoldDB" id="A0AAX2RFE7"/>
<feature type="compositionally biased region" description="Basic and acidic residues" evidence="1">
    <location>
        <begin position="47"/>
        <end position="60"/>
    </location>
</feature>
<evidence type="ECO:0000256" key="1">
    <source>
        <dbReference type="SAM" id="MobiDB-lite"/>
    </source>
</evidence>
<proteinExistence type="predicted"/>
<sequence>MAAGCSRSCSRPPSRRPAVVAAPRGNPLPSVAGSCRAPRNGGPPPHRPREIHDTNDAIVN</sequence>
<feature type="compositionally biased region" description="Low complexity" evidence="1">
    <location>
        <begin position="1"/>
        <end position="25"/>
    </location>
</feature>
<feature type="region of interest" description="Disordered" evidence="1">
    <location>
        <begin position="1"/>
        <end position="60"/>
    </location>
</feature>